<proteinExistence type="predicted"/>
<comment type="caution">
    <text evidence="4">The sequence shown here is derived from an EMBL/GenBank/DDBJ whole genome shotgun (WGS) entry which is preliminary data.</text>
</comment>
<dbReference type="SUPFAM" id="SSF55729">
    <property type="entry name" value="Acyl-CoA N-acyltransferases (Nat)"/>
    <property type="match status" value="1"/>
</dbReference>
<dbReference type="Pfam" id="PF00293">
    <property type="entry name" value="NUDIX"/>
    <property type="match status" value="1"/>
</dbReference>
<protein>
    <submittedName>
        <fullName evidence="4">GNAT family N-acetyltransferase</fullName>
    </submittedName>
</protein>
<keyword evidence="5" id="KW-1185">Reference proteome</keyword>
<dbReference type="InterPro" id="IPR015797">
    <property type="entry name" value="NUDIX_hydrolase-like_dom_sf"/>
</dbReference>
<dbReference type="InterPro" id="IPR000182">
    <property type="entry name" value="GNAT_dom"/>
</dbReference>
<dbReference type="CDD" id="cd04693">
    <property type="entry name" value="NUDIX_Hydrolase"/>
    <property type="match status" value="1"/>
</dbReference>
<dbReference type="PANTHER" id="PTHR10885">
    <property type="entry name" value="ISOPENTENYL-DIPHOSPHATE DELTA-ISOMERASE"/>
    <property type="match status" value="1"/>
</dbReference>
<sequence>MEVWDMLNNFRERTGMTHIRGEEMEEGTFHEVVHVWIMNDENQLLIQKRQPWKKGWPNMWDCAAAGSVLSGETTEIAAVRETKEELGIDIELEQADILFTVKFPRGFDDNYLIRKNVKIEDLMLQYEEVTDAKWATIEEIREMVNRGEFIAYHILENVFEIIESKISLHKAKMEDAEELYELQKQVFLPLYTKYEDHQTTPALQSFERFTERLLQGTFYKILEAGKLVGSVHVYKTAPNIMRLHMINILDSYQGRGLAQNVMKRLEMMYPEVNSWELDTILQEERNCYLYEKMGYARTGKQKVLNEKMTIISYEKHVGLAQLQSL</sequence>
<keyword evidence="1" id="KW-0378">Hydrolase</keyword>
<dbReference type="PROSITE" id="PS00893">
    <property type="entry name" value="NUDIX_BOX"/>
    <property type="match status" value="1"/>
</dbReference>
<reference evidence="4 5" key="1">
    <citation type="submission" date="2020-08" db="EMBL/GenBank/DDBJ databases">
        <title>A Genomic Blueprint of the Chicken Gut Microbiome.</title>
        <authorList>
            <person name="Gilroy R."/>
            <person name="Ravi A."/>
            <person name="Getino M."/>
            <person name="Pursley I."/>
            <person name="Horton D.L."/>
            <person name="Alikhan N.-F."/>
            <person name="Baker D."/>
            <person name="Gharbi K."/>
            <person name="Hall N."/>
            <person name="Watson M."/>
            <person name="Adriaenssens E.M."/>
            <person name="Foster-Nyarko E."/>
            <person name="Jarju S."/>
            <person name="Secka A."/>
            <person name="Antonio M."/>
            <person name="Oren A."/>
            <person name="Chaudhuri R."/>
            <person name="La Ragione R.M."/>
            <person name="Hildebrand F."/>
            <person name="Pallen M.J."/>
        </authorList>
    </citation>
    <scope>NUCLEOTIDE SEQUENCE [LARGE SCALE GENOMIC DNA]</scope>
    <source>
        <strain evidence="4 5">Sa2BUA9</strain>
    </source>
</reference>
<dbReference type="Proteomes" id="UP000640786">
    <property type="component" value="Unassembled WGS sequence"/>
</dbReference>
<dbReference type="InterPro" id="IPR000086">
    <property type="entry name" value="NUDIX_hydrolase_dom"/>
</dbReference>
<evidence type="ECO:0000313" key="5">
    <source>
        <dbReference type="Proteomes" id="UP000640786"/>
    </source>
</evidence>
<name>A0ABR8RDS7_9BACI</name>
<evidence type="ECO:0000259" key="2">
    <source>
        <dbReference type="PROSITE" id="PS51186"/>
    </source>
</evidence>
<dbReference type="Gene3D" id="3.90.79.10">
    <property type="entry name" value="Nucleoside Triphosphate Pyrophosphohydrolase"/>
    <property type="match status" value="1"/>
</dbReference>
<evidence type="ECO:0000313" key="4">
    <source>
        <dbReference type="EMBL" id="MBD7945845.1"/>
    </source>
</evidence>
<dbReference type="Pfam" id="PF00583">
    <property type="entry name" value="Acetyltransf_1"/>
    <property type="match status" value="1"/>
</dbReference>
<dbReference type="InterPro" id="IPR016181">
    <property type="entry name" value="Acyl_CoA_acyltransferase"/>
</dbReference>
<dbReference type="CDD" id="cd04301">
    <property type="entry name" value="NAT_SF"/>
    <property type="match status" value="1"/>
</dbReference>
<dbReference type="PROSITE" id="PS51186">
    <property type="entry name" value="GNAT"/>
    <property type="match status" value="1"/>
</dbReference>
<dbReference type="SUPFAM" id="SSF55811">
    <property type="entry name" value="Nudix"/>
    <property type="match status" value="1"/>
</dbReference>
<evidence type="ECO:0000256" key="1">
    <source>
        <dbReference type="ARBA" id="ARBA00022801"/>
    </source>
</evidence>
<dbReference type="Gene3D" id="3.40.630.30">
    <property type="match status" value="1"/>
</dbReference>
<feature type="domain" description="N-acetyltransferase" evidence="2">
    <location>
        <begin position="166"/>
        <end position="318"/>
    </location>
</feature>
<dbReference type="PROSITE" id="PS51462">
    <property type="entry name" value="NUDIX"/>
    <property type="match status" value="1"/>
</dbReference>
<gene>
    <name evidence="4" type="ORF">H9650_17190</name>
</gene>
<evidence type="ECO:0000259" key="3">
    <source>
        <dbReference type="PROSITE" id="PS51462"/>
    </source>
</evidence>
<feature type="domain" description="Nudix hydrolase" evidence="3">
    <location>
        <begin position="28"/>
        <end position="157"/>
    </location>
</feature>
<dbReference type="InterPro" id="IPR020084">
    <property type="entry name" value="NUDIX_hydrolase_CS"/>
</dbReference>
<accession>A0ABR8RDS7</accession>
<dbReference type="PANTHER" id="PTHR10885:SF0">
    <property type="entry name" value="ISOPENTENYL-DIPHOSPHATE DELTA-ISOMERASE"/>
    <property type="match status" value="1"/>
</dbReference>
<dbReference type="EMBL" id="JACSQO010000011">
    <property type="protein sequence ID" value="MBD7945845.1"/>
    <property type="molecule type" value="Genomic_DNA"/>
</dbReference>
<organism evidence="4 5">
    <name type="scientific">Psychrobacillus faecigallinarum</name>
    <dbReference type="NCBI Taxonomy" id="2762235"/>
    <lineage>
        <taxon>Bacteria</taxon>
        <taxon>Bacillati</taxon>
        <taxon>Bacillota</taxon>
        <taxon>Bacilli</taxon>
        <taxon>Bacillales</taxon>
        <taxon>Bacillaceae</taxon>
        <taxon>Psychrobacillus</taxon>
    </lineage>
</organism>